<dbReference type="Pfam" id="PF02536">
    <property type="entry name" value="mTERF"/>
    <property type="match status" value="2"/>
</dbReference>
<dbReference type="GO" id="GO:0006353">
    <property type="term" value="P:DNA-templated transcription termination"/>
    <property type="evidence" value="ECO:0007669"/>
    <property type="project" value="UniProtKB-KW"/>
</dbReference>
<name>A0A8B7MX09_PHODC</name>
<evidence type="ECO:0000256" key="3">
    <source>
        <dbReference type="ARBA" id="ARBA00022946"/>
    </source>
</evidence>
<dbReference type="RefSeq" id="XP_026665868.2">
    <property type="nucleotide sequence ID" value="XM_026810067.2"/>
</dbReference>
<organism evidence="4 5">
    <name type="scientific">Phoenix dactylifera</name>
    <name type="common">Date palm</name>
    <dbReference type="NCBI Taxonomy" id="42345"/>
    <lineage>
        <taxon>Eukaryota</taxon>
        <taxon>Viridiplantae</taxon>
        <taxon>Streptophyta</taxon>
        <taxon>Embryophyta</taxon>
        <taxon>Tracheophyta</taxon>
        <taxon>Spermatophyta</taxon>
        <taxon>Magnoliopsida</taxon>
        <taxon>Liliopsida</taxon>
        <taxon>Arecaceae</taxon>
        <taxon>Coryphoideae</taxon>
        <taxon>Phoeniceae</taxon>
        <taxon>Phoenix</taxon>
    </lineage>
</organism>
<proteinExistence type="inferred from homology"/>
<keyword evidence="3" id="KW-0809">Transit peptide</keyword>
<evidence type="ECO:0000256" key="2">
    <source>
        <dbReference type="ARBA" id="ARBA00022472"/>
    </source>
</evidence>
<dbReference type="GeneID" id="108511803"/>
<keyword evidence="2" id="KW-0804">Transcription</keyword>
<keyword evidence="2" id="KW-0805">Transcription regulation</keyword>
<evidence type="ECO:0000313" key="5">
    <source>
        <dbReference type="RefSeq" id="XP_017701688.2"/>
    </source>
</evidence>
<keyword evidence="2" id="KW-0806">Transcription termination</keyword>
<dbReference type="RefSeq" id="XP_017701689.2">
    <property type="nucleotide sequence ID" value="XM_017846200.3"/>
</dbReference>
<dbReference type="Proteomes" id="UP000228380">
    <property type="component" value="Unplaced"/>
</dbReference>
<reference evidence="5 6" key="1">
    <citation type="submission" date="2025-04" db="UniProtKB">
        <authorList>
            <consortium name="RefSeq"/>
        </authorList>
    </citation>
    <scope>IDENTIFICATION</scope>
    <source>
        <tissue evidence="5 6">Young leaves</tissue>
    </source>
</reference>
<dbReference type="InterPro" id="IPR038538">
    <property type="entry name" value="MTERF_sf"/>
</dbReference>
<dbReference type="RefSeq" id="XP_017701688.2">
    <property type="nucleotide sequence ID" value="XM_017846199.3"/>
</dbReference>
<evidence type="ECO:0000256" key="1">
    <source>
        <dbReference type="ARBA" id="ARBA00007692"/>
    </source>
</evidence>
<dbReference type="KEGG" id="pda:108511803"/>
<dbReference type="PANTHER" id="PTHR13068">
    <property type="entry name" value="CGI-12 PROTEIN-RELATED"/>
    <property type="match status" value="1"/>
</dbReference>
<dbReference type="SMART" id="SM00733">
    <property type="entry name" value="Mterf"/>
    <property type="match status" value="6"/>
</dbReference>
<evidence type="ECO:0000313" key="4">
    <source>
        <dbReference type="Proteomes" id="UP000228380"/>
    </source>
</evidence>
<keyword evidence="4" id="KW-1185">Reference proteome</keyword>
<dbReference type="InterPro" id="IPR003690">
    <property type="entry name" value="MTERF"/>
</dbReference>
<dbReference type="OrthoDB" id="632768at2759"/>
<dbReference type="AlphaFoldDB" id="A0A8B7MX09"/>
<protein>
    <submittedName>
        <fullName evidence="5 6">Uncharacterized protein LOC108511803</fullName>
    </submittedName>
</protein>
<evidence type="ECO:0000313" key="6">
    <source>
        <dbReference type="RefSeq" id="XP_017701689.2"/>
    </source>
</evidence>
<comment type="similarity">
    <text evidence="1">Belongs to the mTERF family.</text>
</comment>
<dbReference type="PANTHER" id="PTHR13068:SF242">
    <property type="entry name" value="OS04G0637500 PROTEIN"/>
    <property type="match status" value="1"/>
</dbReference>
<accession>A0A8B7MX09</accession>
<dbReference type="Gene3D" id="1.25.70.10">
    <property type="entry name" value="Transcription termination factor 3, mitochondrial"/>
    <property type="match status" value="1"/>
</dbReference>
<dbReference type="GO" id="GO:0003676">
    <property type="term" value="F:nucleic acid binding"/>
    <property type="evidence" value="ECO:0007669"/>
    <property type="project" value="InterPro"/>
</dbReference>
<sequence length="388" mass="44313">MLLPELSSSLRRNGANALVAFFHGRRRLLGDVLCLFSSTGAAATPKPHFMVDYLVDSCGFSPEKAARALKHVRRIESPQQPDSVLDFFKRHGFDDPQIKKLVSWQPRWLSLDVEKRLAPKFRALRELGFYESDVIHITLSNASSLNLRLHATLLPKIELWRSLLGSNDVLIKFLKRRLRLLSCSVEKCVLPNLAVLRDCGIPESKISVILKQHPAVVVQRPASLQALIDRTEGLGIPRHSGMFGWALRILYRVNEAKFKAKMEFMRILGWSESEFLSAFRMTPSILGASEKALQKKMEFWVKEAGCQPSYLAHHPVLLMCSLENRLIPRYRAMEILKSKGLCSDDKSPYTIMCLSEENFMKNFILRHKEEVPELCEMYASCCNRGRTR</sequence>
<gene>
    <name evidence="5 6 7" type="primary">LOC108511803</name>
</gene>
<dbReference type="FunFam" id="1.25.70.10:FF:000001">
    <property type="entry name" value="Mitochondrial transcription termination factor-like"/>
    <property type="match status" value="1"/>
</dbReference>
<evidence type="ECO:0000313" key="7">
    <source>
        <dbReference type="RefSeq" id="XP_026665868.2"/>
    </source>
</evidence>